<name>A0ABW7TRR7_9NOCA</name>
<dbReference type="Gene3D" id="3.40.50.300">
    <property type="entry name" value="P-loop containing nucleotide triphosphate hydrolases"/>
    <property type="match status" value="2"/>
</dbReference>
<dbReference type="SUPFAM" id="SSF52540">
    <property type="entry name" value="P-loop containing nucleoside triphosphate hydrolases"/>
    <property type="match status" value="1"/>
</dbReference>
<dbReference type="RefSeq" id="WP_033242539.1">
    <property type="nucleotide sequence ID" value="NZ_JBIRUQ010000003.1"/>
</dbReference>
<dbReference type="InterPro" id="IPR000795">
    <property type="entry name" value="T_Tr_GTP-bd_dom"/>
</dbReference>
<comment type="caution">
    <text evidence="5">The sequence shown here is derived from an EMBL/GenBank/DDBJ whole genome shotgun (WGS) entry which is preliminary data.</text>
</comment>
<dbReference type="GeneID" id="93508526"/>
<sequence length="262" mass="28393">MGSEVIEPQSIRNVTVVGDPDATTRVVHRLLRDLTRTGTGVSGTVRWTTDRTEHMIRIAELSSRAPIATLERSIRVADGLIAVMDATAKRDPRLETALRIADDHQVARLCLVTGLDHPTAGFGHCVRTVADTHGAVPLALQIPHGLGTEFEGAVDLISMGESEPVAAGLAGNHRRAAEQWYRHLVDTVMDEHAAATPGVPGPSKIPAGRLHHRIRYLTHIGDIAPVLCDTTLRSHIAPLLDAIVRYLPSPLHVCQPEHALDY</sequence>
<reference evidence="5 6" key="1">
    <citation type="submission" date="2024-10" db="EMBL/GenBank/DDBJ databases">
        <title>The Natural Products Discovery Center: Release of the First 8490 Sequenced Strains for Exploring Actinobacteria Biosynthetic Diversity.</title>
        <authorList>
            <person name="Kalkreuter E."/>
            <person name="Kautsar S.A."/>
            <person name="Yang D."/>
            <person name="Bader C.D."/>
            <person name="Teijaro C.N."/>
            <person name="Fluegel L."/>
            <person name="Davis C.M."/>
            <person name="Simpson J.R."/>
            <person name="Lauterbach L."/>
            <person name="Steele A.D."/>
            <person name="Gui C."/>
            <person name="Meng S."/>
            <person name="Li G."/>
            <person name="Viehrig K."/>
            <person name="Ye F."/>
            <person name="Su P."/>
            <person name="Kiefer A.F."/>
            <person name="Nichols A."/>
            <person name="Cepeda A.J."/>
            <person name="Yan W."/>
            <person name="Fan B."/>
            <person name="Jiang Y."/>
            <person name="Adhikari A."/>
            <person name="Zheng C.-J."/>
            <person name="Schuster L."/>
            <person name="Cowan T.M."/>
            <person name="Smanski M.J."/>
            <person name="Chevrette M.G."/>
            <person name="De Carvalho L.P.S."/>
            <person name="Shen B."/>
        </authorList>
    </citation>
    <scope>NUCLEOTIDE SEQUENCE [LARGE SCALE GENOMIC DNA]</scope>
    <source>
        <strain evidence="5 6">NPDC020568</strain>
    </source>
</reference>
<protein>
    <submittedName>
        <fullName evidence="5">GTP-binding protein</fullName>
    </submittedName>
</protein>
<feature type="domain" description="Tr-type G" evidence="4">
    <location>
        <begin position="69"/>
        <end position="249"/>
    </location>
</feature>
<evidence type="ECO:0000256" key="1">
    <source>
        <dbReference type="ARBA" id="ARBA00022741"/>
    </source>
</evidence>
<dbReference type="PANTHER" id="PTHR43261">
    <property type="entry name" value="TRANSLATION ELONGATION FACTOR G-RELATED"/>
    <property type="match status" value="1"/>
</dbReference>
<dbReference type="EMBL" id="JBIRUQ010000003">
    <property type="protein sequence ID" value="MFI1462459.1"/>
    <property type="molecule type" value="Genomic_DNA"/>
</dbReference>
<keyword evidence="1" id="KW-0547">Nucleotide-binding</keyword>
<evidence type="ECO:0000256" key="3">
    <source>
        <dbReference type="ARBA" id="ARBA00023134"/>
    </source>
</evidence>
<keyword evidence="6" id="KW-1185">Reference proteome</keyword>
<keyword evidence="3" id="KW-0342">GTP-binding</keyword>
<evidence type="ECO:0000313" key="6">
    <source>
        <dbReference type="Proteomes" id="UP001611263"/>
    </source>
</evidence>
<dbReference type="PANTHER" id="PTHR43261:SF1">
    <property type="entry name" value="RIBOSOME-RELEASING FACTOR 2, MITOCHONDRIAL"/>
    <property type="match status" value="1"/>
</dbReference>
<dbReference type="Pfam" id="PF00009">
    <property type="entry name" value="GTP_EFTU"/>
    <property type="match status" value="1"/>
</dbReference>
<proteinExistence type="predicted"/>
<dbReference type="Proteomes" id="UP001611263">
    <property type="component" value="Unassembled WGS sequence"/>
</dbReference>
<evidence type="ECO:0000313" key="5">
    <source>
        <dbReference type="EMBL" id="MFI1462459.1"/>
    </source>
</evidence>
<gene>
    <name evidence="5" type="ORF">ACH4WX_17215</name>
</gene>
<evidence type="ECO:0000256" key="2">
    <source>
        <dbReference type="ARBA" id="ARBA00022917"/>
    </source>
</evidence>
<dbReference type="InterPro" id="IPR027417">
    <property type="entry name" value="P-loop_NTPase"/>
</dbReference>
<keyword evidence="2" id="KW-0648">Protein biosynthesis</keyword>
<evidence type="ECO:0000259" key="4">
    <source>
        <dbReference type="Pfam" id="PF00009"/>
    </source>
</evidence>
<accession>A0ABW7TRR7</accession>
<organism evidence="5 6">
    <name type="scientific">Nocardia carnea</name>
    <dbReference type="NCBI Taxonomy" id="37328"/>
    <lineage>
        <taxon>Bacteria</taxon>
        <taxon>Bacillati</taxon>
        <taxon>Actinomycetota</taxon>
        <taxon>Actinomycetes</taxon>
        <taxon>Mycobacteriales</taxon>
        <taxon>Nocardiaceae</taxon>
        <taxon>Nocardia</taxon>
    </lineage>
</organism>